<comment type="caution">
    <text evidence="1">The sequence shown here is derived from an EMBL/GenBank/DDBJ whole genome shotgun (WGS) entry which is preliminary data.</text>
</comment>
<protein>
    <recommendedName>
        <fullName evidence="3">Protein kinase domain-containing protein</fullName>
    </recommendedName>
</protein>
<evidence type="ECO:0000313" key="1">
    <source>
        <dbReference type="EMBL" id="KAF2429748.1"/>
    </source>
</evidence>
<dbReference type="SUPFAM" id="SSF56112">
    <property type="entry name" value="Protein kinase-like (PK-like)"/>
    <property type="match status" value="1"/>
</dbReference>
<dbReference type="InterPro" id="IPR011009">
    <property type="entry name" value="Kinase-like_dom_sf"/>
</dbReference>
<dbReference type="Gene3D" id="1.10.510.10">
    <property type="entry name" value="Transferase(Phosphotransferase) domain 1"/>
    <property type="match status" value="1"/>
</dbReference>
<dbReference type="Pfam" id="PF06293">
    <property type="entry name" value="Kdo"/>
    <property type="match status" value="1"/>
</dbReference>
<accession>A0A9P4NQR0</accession>
<dbReference type="EMBL" id="MU007044">
    <property type="protein sequence ID" value="KAF2429748.1"/>
    <property type="molecule type" value="Genomic_DNA"/>
</dbReference>
<dbReference type="AlphaFoldDB" id="A0A9P4NQR0"/>
<reference evidence="1" key="1">
    <citation type="journal article" date="2020" name="Stud. Mycol.">
        <title>101 Dothideomycetes genomes: a test case for predicting lifestyles and emergence of pathogens.</title>
        <authorList>
            <person name="Haridas S."/>
            <person name="Albert R."/>
            <person name="Binder M."/>
            <person name="Bloem J."/>
            <person name="Labutti K."/>
            <person name="Salamov A."/>
            <person name="Andreopoulos B."/>
            <person name="Baker S."/>
            <person name="Barry K."/>
            <person name="Bills G."/>
            <person name="Bluhm B."/>
            <person name="Cannon C."/>
            <person name="Castanera R."/>
            <person name="Culley D."/>
            <person name="Daum C."/>
            <person name="Ezra D."/>
            <person name="Gonzalez J."/>
            <person name="Henrissat B."/>
            <person name="Kuo A."/>
            <person name="Liang C."/>
            <person name="Lipzen A."/>
            <person name="Lutzoni F."/>
            <person name="Magnuson J."/>
            <person name="Mondo S."/>
            <person name="Nolan M."/>
            <person name="Ohm R."/>
            <person name="Pangilinan J."/>
            <person name="Park H.-J."/>
            <person name="Ramirez L."/>
            <person name="Alfaro M."/>
            <person name="Sun H."/>
            <person name="Tritt A."/>
            <person name="Yoshinaga Y."/>
            <person name="Zwiers L.-H."/>
            <person name="Turgeon B."/>
            <person name="Goodwin S."/>
            <person name="Spatafora J."/>
            <person name="Crous P."/>
            <person name="Grigoriev I."/>
        </authorList>
    </citation>
    <scope>NUCLEOTIDE SEQUENCE</scope>
    <source>
        <strain evidence="1">CBS 130266</strain>
    </source>
</reference>
<evidence type="ECO:0000313" key="2">
    <source>
        <dbReference type="Proteomes" id="UP000800235"/>
    </source>
</evidence>
<gene>
    <name evidence="1" type="ORF">EJ08DRAFT_590327</name>
</gene>
<name>A0A9P4NQR0_9PEZI</name>
<feature type="non-terminal residue" evidence="1">
    <location>
        <position position="1"/>
    </location>
</feature>
<dbReference type="OrthoDB" id="4062651at2759"/>
<proteinExistence type="predicted"/>
<dbReference type="Proteomes" id="UP000800235">
    <property type="component" value="Unassembled WGS sequence"/>
</dbReference>
<keyword evidence="2" id="KW-1185">Reference proteome</keyword>
<evidence type="ECO:0008006" key="3">
    <source>
        <dbReference type="Google" id="ProtNLM"/>
    </source>
</evidence>
<sequence>FHQSPIAKSLMHHIAANFTCEDDEYEIELWDFQEAVAAHFLPAVHELAPSTNHTGKLTLADLQKRRYYTAELGYNHEEPRLMDSKGKTRGQLYHWIDMDSVLTWEVIEKATSEKREKWAAQIKTTVSLLHQIGVVWGDVKAENVVIDRNGNAVIIDFEGGATKGWIDKEVMDTKEGDLQGLERLVSFILDDESPLSAREKNIEIDYRCEDGEMECVGS</sequence>
<organism evidence="1 2">
    <name type="scientific">Tothia fuscella</name>
    <dbReference type="NCBI Taxonomy" id="1048955"/>
    <lineage>
        <taxon>Eukaryota</taxon>
        <taxon>Fungi</taxon>
        <taxon>Dikarya</taxon>
        <taxon>Ascomycota</taxon>
        <taxon>Pezizomycotina</taxon>
        <taxon>Dothideomycetes</taxon>
        <taxon>Pleosporomycetidae</taxon>
        <taxon>Venturiales</taxon>
        <taxon>Cylindrosympodiaceae</taxon>
        <taxon>Tothia</taxon>
    </lineage>
</organism>